<reference evidence="1" key="1">
    <citation type="journal article" date="2014" name="Front. Microbiol.">
        <title>High frequency of phylogenetically diverse reductive dehalogenase-homologous genes in deep subseafloor sedimentary metagenomes.</title>
        <authorList>
            <person name="Kawai M."/>
            <person name="Futagami T."/>
            <person name="Toyoda A."/>
            <person name="Takaki Y."/>
            <person name="Nishi S."/>
            <person name="Hori S."/>
            <person name="Arai W."/>
            <person name="Tsubouchi T."/>
            <person name="Morono Y."/>
            <person name="Uchiyama I."/>
            <person name="Ito T."/>
            <person name="Fujiyama A."/>
            <person name="Inagaki F."/>
            <person name="Takami H."/>
        </authorList>
    </citation>
    <scope>NUCLEOTIDE SEQUENCE</scope>
    <source>
        <strain evidence="1">Expedition CK06-06</strain>
    </source>
</reference>
<sequence length="219" mass="24946">GKLIEGDAYRRVMTDLTDDPRVQEFYDAKAYVASMEFAEIGVNDGSTESMNQGIAMWADSEIKRIALLNSERYNALQAEEQALVRQTTSWGNFGRLNGLTPAEENQVSQSLSETEQLRVNLQELLQINKFTDTPDKDDQALISKAYSLNKNYNISQDLQSAAYNYSRENAETTIRPNDYVQEEDKHKFRLQEISAKYQADSLLKAQQAEIDKNLKILQS</sequence>
<organism evidence="1">
    <name type="scientific">marine sediment metagenome</name>
    <dbReference type="NCBI Taxonomy" id="412755"/>
    <lineage>
        <taxon>unclassified sequences</taxon>
        <taxon>metagenomes</taxon>
        <taxon>ecological metagenomes</taxon>
    </lineage>
</organism>
<accession>X1K6W4</accession>
<evidence type="ECO:0000313" key="1">
    <source>
        <dbReference type="EMBL" id="GAI02318.1"/>
    </source>
</evidence>
<feature type="non-terminal residue" evidence="1">
    <location>
        <position position="219"/>
    </location>
</feature>
<comment type="caution">
    <text evidence="1">The sequence shown here is derived from an EMBL/GenBank/DDBJ whole genome shotgun (WGS) entry which is preliminary data.</text>
</comment>
<gene>
    <name evidence="1" type="ORF">S06H3_22621</name>
</gene>
<dbReference type="EMBL" id="BARV01012125">
    <property type="protein sequence ID" value="GAI02318.1"/>
    <property type="molecule type" value="Genomic_DNA"/>
</dbReference>
<proteinExistence type="predicted"/>
<dbReference type="AlphaFoldDB" id="X1K6W4"/>
<name>X1K6W4_9ZZZZ</name>
<feature type="non-terminal residue" evidence="1">
    <location>
        <position position="1"/>
    </location>
</feature>
<protein>
    <submittedName>
        <fullName evidence="1">Uncharacterized protein</fullName>
    </submittedName>
</protein>